<evidence type="ECO:0000313" key="3">
    <source>
        <dbReference type="Proteomes" id="UP000028302"/>
    </source>
</evidence>
<dbReference type="NCBIfam" id="NF033429">
    <property type="entry name" value="ImuA_translesion"/>
    <property type="match status" value="1"/>
</dbReference>
<dbReference type="RefSeq" id="WP_051882809.1">
    <property type="nucleotide sequence ID" value="NZ_APNK01000002.1"/>
</dbReference>
<dbReference type="AlphaFoldDB" id="A0A084IQG0"/>
<dbReference type="STRING" id="1304275.C41B8_02402"/>
<dbReference type="InterPro" id="IPR027417">
    <property type="entry name" value="P-loop_NTPase"/>
</dbReference>
<dbReference type="OrthoDB" id="9811176at2"/>
<name>A0A084IQG0_SALHC</name>
<feature type="region of interest" description="Disordered" evidence="1">
    <location>
        <begin position="231"/>
        <end position="272"/>
    </location>
</feature>
<dbReference type="Gene3D" id="3.40.50.300">
    <property type="entry name" value="P-loop containing nucleotide triphosphate hydrolases"/>
    <property type="match status" value="1"/>
</dbReference>
<dbReference type="EMBL" id="APNK01000002">
    <property type="protein sequence ID" value="KEZ78944.1"/>
    <property type="molecule type" value="Genomic_DNA"/>
</dbReference>
<feature type="compositionally biased region" description="Polar residues" evidence="1">
    <location>
        <begin position="232"/>
        <end position="245"/>
    </location>
</feature>
<protein>
    <submittedName>
        <fullName evidence="2">DNA recombinase</fullName>
    </submittedName>
</protein>
<reference evidence="2 3" key="1">
    <citation type="submission" date="2013-03" db="EMBL/GenBank/DDBJ databases">
        <title>Salinisphaera hydrothermalis C41B8 Genome Sequencing.</title>
        <authorList>
            <person name="Li C."/>
            <person name="Lai Q."/>
            <person name="Shao Z."/>
        </authorList>
    </citation>
    <scope>NUCLEOTIDE SEQUENCE [LARGE SCALE GENOMIC DNA]</scope>
    <source>
        <strain evidence="2 3">C41B8</strain>
    </source>
</reference>
<evidence type="ECO:0000313" key="2">
    <source>
        <dbReference type="EMBL" id="KEZ78944.1"/>
    </source>
</evidence>
<accession>A0A084IQG0</accession>
<dbReference type="Proteomes" id="UP000028302">
    <property type="component" value="Unassembled WGS sequence"/>
</dbReference>
<dbReference type="InterPro" id="IPR047610">
    <property type="entry name" value="ImuA_translesion"/>
</dbReference>
<proteinExistence type="predicted"/>
<organism evidence="2 3">
    <name type="scientific">Salinisphaera hydrothermalis (strain C41B8)</name>
    <dbReference type="NCBI Taxonomy" id="1304275"/>
    <lineage>
        <taxon>Bacteria</taxon>
        <taxon>Pseudomonadati</taxon>
        <taxon>Pseudomonadota</taxon>
        <taxon>Gammaproteobacteria</taxon>
        <taxon>Salinisphaerales</taxon>
        <taxon>Salinisphaeraceae</taxon>
        <taxon>Salinisphaera</taxon>
    </lineage>
</organism>
<dbReference type="eggNOG" id="COG4544">
    <property type="taxonomic scope" value="Bacteria"/>
</dbReference>
<feature type="compositionally biased region" description="Basic and acidic residues" evidence="1">
    <location>
        <begin position="261"/>
        <end position="272"/>
    </location>
</feature>
<evidence type="ECO:0000256" key="1">
    <source>
        <dbReference type="SAM" id="MobiDB-lite"/>
    </source>
</evidence>
<keyword evidence="3" id="KW-1185">Reference proteome</keyword>
<gene>
    <name evidence="2" type="ORF">C41B8_02402</name>
</gene>
<comment type="caution">
    <text evidence="2">The sequence shown here is derived from an EMBL/GenBank/DDBJ whole genome shotgun (WGS) entry which is preliminary data.</text>
</comment>
<dbReference type="SUPFAM" id="SSF52540">
    <property type="entry name" value="P-loop containing nucleoside triphosphate hydrolases"/>
    <property type="match status" value="1"/>
</dbReference>
<sequence>MQKGEYNPTQPSQAAMLEARWQRFGVHRANRAAALRTWSTGWSRLDALLPGAGYPLTGVTEFLIESAGQGELSLLLAGLKPHLERRPEHRLVFVEPPHRLNAPALDCAGIDHARVPVIRCRDTAERVWSIEQLAAAGGFVAFVIWDDHLDTPQLRRLQLASEKAGCPVFVYRDLACARHRSPAALRLALHCRNGHQRIEILKCRGPAGGRTTGLSASQDRAWMFVAVGPDSSGLTSAEPANSAQIPPSPIQDEFSDPSPGADRDPSRRSYTR</sequence>